<keyword evidence="5 9" id="KW-0808">Transferase</keyword>
<evidence type="ECO:0000256" key="9">
    <source>
        <dbReference type="HAMAP-Rule" id="MF_00772"/>
    </source>
</evidence>
<comment type="catalytic activity">
    <reaction evidence="1 9">
        <text>a 4-O-methyl-thymidine in DNA + L-cysteinyl-[protein] = a thymidine in DNA + S-methyl-L-cysteinyl-[protein]</text>
        <dbReference type="Rhea" id="RHEA:53428"/>
        <dbReference type="Rhea" id="RHEA-COMP:10131"/>
        <dbReference type="Rhea" id="RHEA-COMP:10132"/>
        <dbReference type="Rhea" id="RHEA-COMP:13555"/>
        <dbReference type="Rhea" id="RHEA-COMP:13556"/>
        <dbReference type="ChEBI" id="CHEBI:29950"/>
        <dbReference type="ChEBI" id="CHEBI:82612"/>
        <dbReference type="ChEBI" id="CHEBI:137386"/>
        <dbReference type="ChEBI" id="CHEBI:137387"/>
        <dbReference type="EC" id="2.1.1.63"/>
    </reaction>
</comment>
<dbReference type="PANTHER" id="PTHR10815:SF5">
    <property type="entry name" value="METHYLATED-DNA--PROTEIN-CYSTEINE METHYLTRANSFERASE"/>
    <property type="match status" value="1"/>
</dbReference>
<feature type="active site" description="Nucleophile; methyl group acceptor" evidence="9">
    <location>
        <position position="132"/>
    </location>
</feature>
<keyword evidence="4 9" id="KW-0489">Methyltransferase</keyword>
<keyword evidence="6 9" id="KW-0227">DNA damage</keyword>
<keyword evidence="3 9" id="KW-0963">Cytoplasm</keyword>
<dbReference type="Gene3D" id="1.10.10.10">
    <property type="entry name" value="Winged helix-like DNA-binding domain superfamily/Winged helix DNA-binding domain"/>
    <property type="match status" value="1"/>
</dbReference>
<dbReference type="InterPro" id="IPR036217">
    <property type="entry name" value="MethylDNA_cys_MeTrfase_DNAb"/>
</dbReference>
<evidence type="ECO:0000256" key="2">
    <source>
        <dbReference type="ARBA" id="ARBA00008711"/>
    </source>
</evidence>
<proteinExistence type="inferred from homology"/>
<dbReference type="EC" id="2.1.1.63" evidence="9"/>
<keyword evidence="7 9" id="KW-0234">DNA repair</keyword>
<dbReference type="CDD" id="cd06445">
    <property type="entry name" value="ATase"/>
    <property type="match status" value="1"/>
</dbReference>
<dbReference type="GO" id="GO:0032259">
    <property type="term" value="P:methylation"/>
    <property type="evidence" value="ECO:0007669"/>
    <property type="project" value="UniProtKB-KW"/>
</dbReference>
<accession>A0A9E8M2H2</accession>
<dbReference type="SUPFAM" id="SSF53155">
    <property type="entry name" value="Methylated DNA-protein cysteine methyltransferase domain"/>
    <property type="match status" value="1"/>
</dbReference>
<evidence type="ECO:0000256" key="4">
    <source>
        <dbReference type="ARBA" id="ARBA00022603"/>
    </source>
</evidence>
<dbReference type="GO" id="GO:0006307">
    <property type="term" value="P:DNA alkylation repair"/>
    <property type="evidence" value="ECO:0007669"/>
    <property type="project" value="UniProtKB-UniRule"/>
</dbReference>
<evidence type="ECO:0000313" key="12">
    <source>
        <dbReference type="EMBL" id="WAA13209.1"/>
    </source>
</evidence>
<reference evidence="12" key="1">
    <citation type="submission" date="2022-09" db="EMBL/GenBank/DDBJ databases">
        <title>Complete Genomes of Fervidibacillus albus and Fervidibacillus halotolerans isolated from tidal flat sediments.</title>
        <authorList>
            <person name="Kwon K.K."/>
            <person name="Yang S.-H."/>
            <person name="Park M.J."/>
            <person name="Oh H.-M."/>
        </authorList>
    </citation>
    <scope>NUCLEOTIDE SEQUENCE</scope>
    <source>
        <strain evidence="12">MEBiC13594</strain>
    </source>
</reference>
<comment type="miscellaneous">
    <text evidence="9">This enzyme catalyzes only one turnover and therefore is not strictly catalytic. According to one definition, an enzyme is a biocatalyst that acts repeatedly and over many reaction cycles.</text>
</comment>
<gene>
    <name evidence="12" type="ORF">OE105_03530</name>
</gene>
<dbReference type="Pfam" id="PF01035">
    <property type="entry name" value="DNA_binding_1"/>
    <property type="match status" value="1"/>
</dbReference>
<dbReference type="Gene3D" id="3.30.160.70">
    <property type="entry name" value="Methylated DNA-protein cysteine methyltransferase domain"/>
    <property type="match status" value="1"/>
</dbReference>
<name>A0A9E8M2H2_9BACI</name>
<evidence type="ECO:0000259" key="11">
    <source>
        <dbReference type="Pfam" id="PF02870"/>
    </source>
</evidence>
<dbReference type="InterPro" id="IPR001497">
    <property type="entry name" value="MethylDNA_cys_MeTrfase_AS"/>
</dbReference>
<organism evidence="12 13">
    <name type="scientific">Fervidibacillus halotolerans</name>
    <dbReference type="NCBI Taxonomy" id="2980027"/>
    <lineage>
        <taxon>Bacteria</taxon>
        <taxon>Bacillati</taxon>
        <taxon>Bacillota</taxon>
        <taxon>Bacilli</taxon>
        <taxon>Bacillales</taxon>
        <taxon>Bacillaceae</taxon>
        <taxon>Fervidibacillus</taxon>
    </lineage>
</organism>
<dbReference type="HAMAP" id="MF_00772">
    <property type="entry name" value="OGT"/>
    <property type="match status" value="1"/>
</dbReference>
<sequence length="167" mass="19272">MSYEYISFQTMVGNLFLVAEKNTVRRLFFCKKQMFDWVGREQMSENPNHPILSLGKKQLEEYMDGKRREFQLPFTINEGTSFQGTVWRSLMNIPYGETVSYQQIAQSIGNEKAVRAVGQANRKNPLPIIIPCHRVIGKDGSLTGYAGNRLEIKKRLLLLEKRVVKNN</sequence>
<evidence type="ECO:0000256" key="8">
    <source>
        <dbReference type="ARBA" id="ARBA00049348"/>
    </source>
</evidence>
<comment type="function">
    <text evidence="9">Involved in the cellular defense against the biological effects of O6-methylguanine (O6-MeG) and O4-methylthymine (O4-MeT) in DNA. Repairs the methylated nucleobase in DNA by stoichiometrically transferring the methyl group to a cysteine residue in the enzyme. This is a suicide reaction: the enzyme is irreversibly inactivated.</text>
</comment>
<dbReference type="InterPro" id="IPR014048">
    <property type="entry name" value="MethylDNA_cys_MeTrfase_DNA-bd"/>
</dbReference>
<evidence type="ECO:0000256" key="5">
    <source>
        <dbReference type="ARBA" id="ARBA00022679"/>
    </source>
</evidence>
<feature type="domain" description="Methylguanine DNA methyltransferase ribonuclease-like" evidence="11">
    <location>
        <begin position="5"/>
        <end position="75"/>
    </location>
</feature>
<dbReference type="GO" id="GO:0005737">
    <property type="term" value="C:cytoplasm"/>
    <property type="evidence" value="ECO:0007669"/>
    <property type="project" value="UniProtKB-SubCell"/>
</dbReference>
<evidence type="ECO:0000313" key="13">
    <source>
        <dbReference type="Proteomes" id="UP001164726"/>
    </source>
</evidence>
<dbReference type="PANTHER" id="PTHR10815">
    <property type="entry name" value="METHYLATED-DNA--PROTEIN-CYSTEINE METHYLTRANSFERASE"/>
    <property type="match status" value="1"/>
</dbReference>
<dbReference type="NCBIfam" id="TIGR00589">
    <property type="entry name" value="ogt"/>
    <property type="match status" value="1"/>
</dbReference>
<evidence type="ECO:0000259" key="10">
    <source>
        <dbReference type="Pfam" id="PF01035"/>
    </source>
</evidence>
<dbReference type="InterPro" id="IPR036388">
    <property type="entry name" value="WH-like_DNA-bd_sf"/>
</dbReference>
<comment type="catalytic activity">
    <reaction evidence="8 9">
        <text>a 6-O-methyl-2'-deoxyguanosine in DNA + L-cysteinyl-[protein] = S-methyl-L-cysteinyl-[protein] + a 2'-deoxyguanosine in DNA</text>
        <dbReference type="Rhea" id="RHEA:24000"/>
        <dbReference type="Rhea" id="RHEA-COMP:10131"/>
        <dbReference type="Rhea" id="RHEA-COMP:10132"/>
        <dbReference type="Rhea" id="RHEA-COMP:11367"/>
        <dbReference type="Rhea" id="RHEA-COMP:11368"/>
        <dbReference type="ChEBI" id="CHEBI:29950"/>
        <dbReference type="ChEBI" id="CHEBI:82612"/>
        <dbReference type="ChEBI" id="CHEBI:85445"/>
        <dbReference type="ChEBI" id="CHEBI:85448"/>
        <dbReference type="EC" id="2.1.1.63"/>
    </reaction>
</comment>
<dbReference type="EMBL" id="CP106877">
    <property type="protein sequence ID" value="WAA13209.1"/>
    <property type="molecule type" value="Genomic_DNA"/>
</dbReference>
<dbReference type="InterPro" id="IPR036631">
    <property type="entry name" value="MGMT_N_sf"/>
</dbReference>
<evidence type="ECO:0000256" key="1">
    <source>
        <dbReference type="ARBA" id="ARBA00001286"/>
    </source>
</evidence>
<feature type="domain" description="Methylated-DNA-[protein]-cysteine S-methyltransferase DNA binding" evidence="10">
    <location>
        <begin position="82"/>
        <end position="161"/>
    </location>
</feature>
<dbReference type="RefSeq" id="WP_275421359.1">
    <property type="nucleotide sequence ID" value="NZ_CP106877.1"/>
</dbReference>
<dbReference type="Pfam" id="PF02870">
    <property type="entry name" value="Methyltransf_1N"/>
    <property type="match status" value="1"/>
</dbReference>
<evidence type="ECO:0000256" key="7">
    <source>
        <dbReference type="ARBA" id="ARBA00023204"/>
    </source>
</evidence>
<dbReference type="AlphaFoldDB" id="A0A9E8M2H2"/>
<dbReference type="Proteomes" id="UP001164726">
    <property type="component" value="Chromosome"/>
</dbReference>
<dbReference type="PROSITE" id="PS00374">
    <property type="entry name" value="MGMT"/>
    <property type="match status" value="1"/>
</dbReference>
<comment type="subcellular location">
    <subcellularLocation>
        <location evidence="9">Cytoplasm</location>
    </subcellularLocation>
</comment>
<dbReference type="KEGG" id="fhl:OE105_03530"/>
<dbReference type="GO" id="GO:0003908">
    <property type="term" value="F:methylated-DNA-[protein]-cysteine S-methyltransferase activity"/>
    <property type="evidence" value="ECO:0007669"/>
    <property type="project" value="UniProtKB-UniRule"/>
</dbReference>
<evidence type="ECO:0000256" key="3">
    <source>
        <dbReference type="ARBA" id="ARBA00022490"/>
    </source>
</evidence>
<dbReference type="InterPro" id="IPR023546">
    <property type="entry name" value="MGMT"/>
</dbReference>
<dbReference type="SUPFAM" id="SSF46767">
    <property type="entry name" value="Methylated DNA-protein cysteine methyltransferase, C-terminal domain"/>
    <property type="match status" value="1"/>
</dbReference>
<keyword evidence="13" id="KW-1185">Reference proteome</keyword>
<dbReference type="FunFam" id="1.10.10.10:FF:000214">
    <property type="entry name" value="Methylated-DNA--protein-cysteine methyltransferase"/>
    <property type="match status" value="1"/>
</dbReference>
<comment type="similarity">
    <text evidence="2 9">Belongs to the MGMT family.</text>
</comment>
<dbReference type="InterPro" id="IPR008332">
    <property type="entry name" value="MethylG_MeTrfase_N"/>
</dbReference>
<evidence type="ECO:0000256" key="6">
    <source>
        <dbReference type="ARBA" id="ARBA00022763"/>
    </source>
</evidence>
<protein>
    <recommendedName>
        <fullName evidence="9">Methylated-DNA--protein-cysteine methyltransferase</fullName>
        <ecNumber evidence="9">2.1.1.63</ecNumber>
    </recommendedName>
    <alternativeName>
        <fullName evidence="9">6-O-methylguanine-DNA methyltransferase</fullName>
        <shortName evidence="9">MGMT</shortName>
    </alternativeName>
    <alternativeName>
        <fullName evidence="9">O-6-methylguanine-DNA-alkyltransferase</fullName>
    </alternativeName>
</protein>